<keyword evidence="2" id="KW-1185">Reference proteome</keyword>
<protein>
    <recommendedName>
        <fullName evidence="3">Carboxypeptidase-like protein</fullName>
    </recommendedName>
</protein>
<comment type="caution">
    <text evidence="1">The sequence shown here is derived from an EMBL/GenBank/DDBJ whole genome shotgun (WGS) entry which is preliminary data.</text>
</comment>
<dbReference type="RefSeq" id="WP_324180847.1">
    <property type="nucleotide sequence ID" value="NZ_BAABAW010000020.1"/>
</dbReference>
<organism evidence="1 2">
    <name type="scientific">Aquimarina gracilis</name>
    <dbReference type="NCBI Taxonomy" id="874422"/>
    <lineage>
        <taxon>Bacteria</taxon>
        <taxon>Pseudomonadati</taxon>
        <taxon>Bacteroidota</taxon>
        <taxon>Flavobacteriia</taxon>
        <taxon>Flavobacteriales</taxon>
        <taxon>Flavobacteriaceae</taxon>
        <taxon>Aquimarina</taxon>
    </lineage>
</organism>
<reference evidence="1 2" key="1">
    <citation type="journal article" date="2013" name="Int. J. Syst. Evol. Microbiol.">
        <title>Aquimarina gracilis sp. nov., isolated from the gut microflora of a mussel, Mytilus coruscus, and emended description of Aquimarina spongiae.</title>
        <authorList>
            <person name="Park S.C."/>
            <person name="Choe H.N."/>
            <person name="Baik K.S."/>
            <person name="Seong C.N."/>
        </authorList>
    </citation>
    <scope>NUCLEOTIDE SEQUENCE [LARGE SCALE GENOMIC DNA]</scope>
    <source>
        <strain evidence="1 2">PSC32</strain>
    </source>
</reference>
<name>A0ABU5ZY77_9FLAO</name>
<evidence type="ECO:0000313" key="1">
    <source>
        <dbReference type="EMBL" id="MEB3346821.1"/>
    </source>
</evidence>
<dbReference type="Proteomes" id="UP001327027">
    <property type="component" value="Unassembled WGS sequence"/>
</dbReference>
<sequence>MKTLITSFLFCIVYTSFSQSKEFIILDNDSKKPIDLVQVFYPKLEIGSISNVDGKVKIPLLESEVIASHINYIEKKFTLDFLKKKDTLFLIPKRNQLDEVVIYNLDLKQKFRDILENSYLKKYSTKKVIHNCTYKETFSVNDSLSRLFQAQLRWFSKNSLYKANTAIDKQNVINLESIDYSKIREIDNTIISSKAAYVENKVFFQFSHLNLLLELLINLTEDYEIESIQKNENTNSENEKFFLEK</sequence>
<proteinExistence type="predicted"/>
<evidence type="ECO:0000313" key="2">
    <source>
        <dbReference type="Proteomes" id="UP001327027"/>
    </source>
</evidence>
<dbReference type="EMBL" id="JAYKLX010000007">
    <property type="protein sequence ID" value="MEB3346821.1"/>
    <property type="molecule type" value="Genomic_DNA"/>
</dbReference>
<evidence type="ECO:0008006" key="3">
    <source>
        <dbReference type="Google" id="ProtNLM"/>
    </source>
</evidence>
<gene>
    <name evidence="1" type="ORF">U6A24_15185</name>
</gene>
<accession>A0ABU5ZY77</accession>